<protein>
    <submittedName>
        <fullName evidence="1">Uncharacterized protein</fullName>
    </submittedName>
</protein>
<evidence type="ECO:0000313" key="1">
    <source>
        <dbReference type="EMBL" id="KAH0964164.1"/>
    </source>
</evidence>
<gene>
    <name evidence="1" type="ORF">HRG_04592</name>
</gene>
<dbReference type="RefSeq" id="XP_044721677.1">
    <property type="nucleotide sequence ID" value="XM_044863063.1"/>
</dbReference>
<dbReference type="AlphaFoldDB" id="A0A9P8MZM5"/>
<sequence>MRLVPPEVLHMIYRARPIITKVLHQRSVIRLTIDSRGIKKVENLPERPRFQRWRTNGLVFVILDHTCLEGVMAHFKFGLLRLELPKGCHGLQTWDTPTPPDLGQCVFYPAAITSSTQFRTINLSETTGITFFFSYGEIYAIHAHTWEAPCAHSTYRRLSRRRQQSIIWVYVPISQKDSISALGARMSPSDGSPFSSTCLLVSLVRRKTSHAIKD</sequence>
<dbReference type="GeneID" id="68353721"/>
<dbReference type="EMBL" id="JAIZPD010000004">
    <property type="protein sequence ID" value="KAH0964164.1"/>
    <property type="molecule type" value="Genomic_DNA"/>
</dbReference>
<name>A0A9P8MZM5_9HYPO</name>
<comment type="caution">
    <text evidence="1">The sequence shown here is derived from an EMBL/GenBank/DDBJ whole genome shotgun (WGS) entry which is preliminary data.</text>
</comment>
<reference evidence="1" key="1">
    <citation type="submission" date="2021-09" db="EMBL/GenBank/DDBJ databases">
        <title>A high-quality genome of the endoparasitic fungus Hirsutella rhossiliensis with a comparison of Hirsutella genomes reveals transposable elements contributing to genome size variation.</title>
        <authorList>
            <person name="Lin R."/>
            <person name="Jiao Y."/>
            <person name="Sun X."/>
            <person name="Ling J."/>
            <person name="Xie B."/>
            <person name="Cheng X."/>
        </authorList>
    </citation>
    <scope>NUCLEOTIDE SEQUENCE</scope>
    <source>
        <strain evidence="1">HR02</strain>
    </source>
</reference>
<evidence type="ECO:0000313" key="2">
    <source>
        <dbReference type="Proteomes" id="UP000824596"/>
    </source>
</evidence>
<proteinExistence type="predicted"/>
<accession>A0A9P8MZM5</accession>
<keyword evidence="2" id="KW-1185">Reference proteome</keyword>
<dbReference type="Proteomes" id="UP000824596">
    <property type="component" value="Unassembled WGS sequence"/>
</dbReference>
<dbReference type="OrthoDB" id="4763081at2759"/>
<organism evidence="1 2">
    <name type="scientific">Hirsutella rhossiliensis</name>
    <dbReference type="NCBI Taxonomy" id="111463"/>
    <lineage>
        <taxon>Eukaryota</taxon>
        <taxon>Fungi</taxon>
        <taxon>Dikarya</taxon>
        <taxon>Ascomycota</taxon>
        <taxon>Pezizomycotina</taxon>
        <taxon>Sordariomycetes</taxon>
        <taxon>Hypocreomycetidae</taxon>
        <taxon>Hypocreales</taxon>
        <taxon>Ophiocordycipitaceae</taxon>
        <taxon>Hirsutella</taxon>
    </lineage>
</organism>